<dbReference type="PANTHER" id="PTHR35149">
    <property type="entry name" value="SLL5132 PROTEIN"/>
    <property type="match status" value="1"/>
</dbReference>
<proteinExistence type="predicted"/>
<feature type="domain" description="GmrSD restriction endonucleases N-terminal" evidence="1">
    <location>
        <begin position="15"/>
        <end position="245"/>
    </location>
</feature>
<dbReference type="Pfam" id="PF03235">
    <property type="entry name" value="GmrSD_N"/>
    <property type="match status" value="1"/>
</dbReference>
<dbReference type="PANTHER" id="PTHR35149:SF2">
    <property type="entry name" value="DUF262 DOMAIN-CONTAINING PROTEIN"/>
    <property type="match status" value="1"/>
</dbReference>
<comment type="caution">
    <text evidence="3">The sequence shown here is derived from an EMBL/GenBank/DDBJ whole genome shotgun (WGS) entry which is preliminary data.</text>
</comment>
<feature type="domain" description="GmrSD restriction endonucleases C-terminal" evidence="2">
    <location>
        <begin position="430"/>
        <end position="565"/>
    </location>
</feature>
<dbReference type="AlphaFoldDB" id="A0A5S3UXS3"/>
<evidence type="ECO:0000313" key="4">
    <source>
        <dbReference type="Proteomes" id="UP000307217"/>
    </source>
</evidence>
<dbReference type="Proteomes" id="UP000307217">
    <property type="component" value="Unassembled WGS sequence"/>
</dbReference>
<dbReference type="Pfam" id="PF07510">
    <property type="entry name" value="GmrSD_C"/>
    <property type="match status" value="1"/>
</dbReference>
<reference evidence="4" key="2">
    <citation type="submission" date="2019-06" db="EMBL/GenBank/DDBJ databases">
        <title>Co-occurence of chitin degradation, pigmentation and bioactivity in marine Pseudoalteromonas.</title>
        <authorList>
            <person name="Sonnenschein E.C."/>
            <person name="Bech P.K."/>
        </authorList>
    </citation>
    <scope>NUCLEOTIDE SEQUENCE [LARGE SCALE GENOMIC DNA]</scope>
    <source>
        <strain evidence="4">S3790</strain>
    </source>
</reference>
<protein>
    <recommendedName>
        <fullName evidence="5">DUF262 domain-containing protein</fullName>
    </recommendedName>
</protein>
<dbReference type="RefSeq" id="WP_138593744.1">
    <property type="nucleotide sequence ID" value="NZ_PNBX01000140.1"/>
</dbReference>
<evidence type="ECO:0008006" key="5">
    <source>
        <dbReference type="Google" id="ProtNLM"/>
    </source>
</evidence>
<organism evidence="3 4">
    <name type="scientific">Pseudoalteromonas aurantia</name>
    <dbReference type="NCBI Taxonomy" id="43654"/>
    <lineage>
        <taxon>Bacteria</taxon>
        <taxon>Pseudomonadati</taxon>
        <taxon>Pseudomonadota</taxon>
        <taxon>Gammaproteobacteria</taxon>
        <taxon>Alteromonadales</taxon>
        <taxon>Pseudoalteromonadaceae</taxon>
        <taxon>Pseudoalteromonas</taxon>
    </lineage>
</organism>
<gene>
    <name evidence="3" type="ORF">CWC19_20485</name>
</gene>
<dbReference type="OrthoDB" id="9798761at2"/>
<reference evidence="3 4" key="1">
    <citation type="submission" date="2018-01" db="EMBL/GenBank/DDBJ databases">
        <authorList>
            <person name="Paulsen S."/>
            <person name="Gram L.K."/>
        </authorList>
    </citation>
    <scope>NUCLEOTIDE SEQUENCE [LARGE SCALE GENOMIC DNA]</scope>
    <source>
        <strain evidence="3 4">S3790</strain>
    </source>
</reference>
<dbReference type="InterPro" id="IPR004919">
    <property type="entry name" value="GmrSD_N"/>
</dbReference>
<name>A0A5S3UXS3_9GAMM</name>
<dbReference type="InterPro" id="IPR011089">
    <property type="entry name" value="GmrSD_C"/>
</dbReference>
<evidence type="ECO:0000259" key="2">
    <source>
        <dbReference type="Pfam" id="PF07510"/>
    </source>
</evidence>
<sequence>MSNIVTELESLDRQFNKYDKILIPQYQRSYAWDDTNIQTFWQDIKESIEEERDRYFIGPIVSKSVGEKEVEVIDGQQRLTTSLMLISIVRRICLYKYEENEAENRSYYDFYGILSSRFLVTGSLLSENGNNRYQMNEENDTIYTDFIVSDVTKEDILAERKKYKKADSNYKLLDANLRLWEFIENYVGRDLDLNLLKNIAVYVLEKLQVLNISVSDESDAYLIFETINDRGRELDTMDLVKNLLFSRVKGATFEKVKNNWIRMQEQLSSMSTANDFLYNFWTSYKGRASKQNLFTQIREHIKSTKHSALDFSNDITQAARVYSAINNPSDSYWDEFSKETRHSLLVLKELSAKVIHPIIMSALITFDKDEFNKLLKYLIIFQVRYVLIAENHTGKYSNAVSVIPALIKEKNIKKAIKVAKLLKEEDVYINDQEFTDAFKLLTCSTKRAKYILSAIEENQTGTLKVVNNDGLVVNIEHILPQEMSPEWTTEVTGIIKAEYDTWAMRLGNMVLSCSKLNKEAARKKFKDKKGILLKQAKDIKTTAYLENIESWNKKEIEKRQIELAKQALNVWSIKFD</sequence>
<dbReference type="EMBL" id="PNBX01000140">
    <property type="protein sequence ID" value="TMO62202.1"/>
    <property type="molecule type" value="Genomic_DNA"/>
</dbReference>
<evidence type="ECO:0000313" key="3">
    <source>
        <dbReference type="EMBL" id="TMO62202.1"/>
    </source>
</evidence>
<accession>A0A5S3UXS3</accession>
<evidence type="ECO:0000259" key="1">
    <source>
        <dbReference type="Pfam" id="PF03235"/>
    </source>
</evidence>